<dbReference type="RefSeq" id="WP_108115198.1">
    <property type="nucleotide sequence ID" value="NZ_QBKT01000005.1"/>
</dbReference>
<organism evidence="1 2">
    <name type="scientific">Kordia periserrulae</name>
    <dbReference type="NCBI Taxonomy" id="701523"/>
    <lineage>
        <taxon>Bacteria</taxon>
        <taxon>Pseudomonadati</taxon>
        <taxon>Bacteroidota</taxon>
        <taxon>Flavobacteriia</taxon>
        <taxon>Flavobacteriales</taxon>
        <taxon>Flavobacteriaceae</taxon>
        <taxon>Kordia</taxon>
    </lineage>
</organism>
<protein>
    <submittedName>
        <fullName evidence="1">Uncharacterized protein</fullName>
    </submittedName>
</protein>
<proteinExistence type="predicted"/>
<name>A0A2T6BYI2_9FLAO</name>
<keyword evidence="2" id="KW-1185">Reference proteome</keyword>
<reference evidence="1 2" key="1">
    <citation type="submission" date="2018-04" db="EMBL/GenBank/DDBJ databases">
        <title>Genomic Encyclopedia of Archaeal and Bacterial Type Strains, Phase II (KMG-II): from individual species to whole genera.</title>
        <authorList>
            <person name="Goeker M."/>
        </authorList>
    </citation>
    <scope>NUCLEOTIDE SEQUENCE [LARGE SCALE GENOMIC DNA]</scope>
    <source>
        <strain evidence="1 2">DSM 25731</strain>
    </source>
</reference>
<dbReference type="OrthoDB" id="4312010at2"/>
<accession>A0A2T6BYI2</accession>
<comment type="caution">
    <text evidence="1">The sequence shown here is derived from an EMBL/GenBank/DDBJ whole genome shotgun (WGS) entry which is preliminary data.</text>
</comment>
<sequence length="293" mass="34023">MEMKRQITVYNTLPEGLDALKISSGTVHHSKQKAAAVDYLGEKYTPKFTPQAYVSKKDWRPLNEDEIACLTPPENRDYLNTIYLGVIPDELRECFETLQLDESLHRRDMFFRLEKDPEAVKKATALMNDFLLPMSNNEPFHYHCMGVNNPNLELVAANTVMLPQDHVASDRVLIGLHNDGLQEMTIETAHSFENRISINLGKDSRYFLFVNLYLTEAYKMLKECMSPDEFELVNISNIPKYFFKYFPDYPVIRVEQKPYQYYIAATFNCFHDGSTLGSTHLDVTMVYFGKFQY</sequence>
<gene>
    <name evidence="1" type="ORF">C8N46_105242</name>
</gene>
<dbReference type="Proteomes" id="UP000244090">
    <property type="component" value="Unassembled WGS sequence"/>
</dbReference>
<evidence type="ECO:0000313" key="1">
    <source>
        <dbReference type="EMBL" id="PTX61086.1"/>
    </source>
</evidence>
<dbReference type="EMBL" id="QBKT01000005">
    <property type="protein sequence ID" value="PTX61086.1"/>
    <property type="molecule type" value="Genomic_DNA"/>
</dbReference>
<evidence type="ECO:0000313" key="2">
    <source>
        <dbReference type="Proteomes" id="UP000244090"/>
    </source>
</evidence>
<dbReference type="AlphaFoldDB" id="A0A2T6BYI2"/>